<dbReference type="GO" id="GO:0043190">
    <property type="term" value="C:ATP-binding cassette (ABC) transporter complex"/>
    <property type="evidence" value="ECO:0007669"/>
    <property type="project" value="TreeGrafter"/>
</dbReference>
<dbReference type="EMBL" id="MFKF01000114">
    <property type="protein sequence ID" value="OGG54037.1"/>
    <property type="molecule type" value="Genomic_DNA"/>
</dbReference>
<evidence type="ECO:0000256" key="6">
    <source>
        <dbReference type="ARBA" id="ARBA00022840"/>
    </source>
</evidence>
<dbReference type="AlphaFoldDB" id="A0A1F6CY47"/>
<dbReference type="Proteomes" id="UP000178606">
    <property type="component" value="Unassembled WGS sequence"/>
</dbReference>
<dbReference type="SMART" id="SM00382">
    <property type="entry name" value="AAA"/>
    <property type="match status" value="2"/>
</dbReference>
<reference evidence="10 11" key="1">
    <citation type="journal article" date="2016" name="Nat. Commun.">
        <title>Thousands of microbial genomes shed light on interconnected biogeochemical processes in an aquifer system.</title>
        <authorList>
            <person name="Anantharaman K."/>
            <person name="Brown C.T."/>
            <person name="Hug L.A."/>
            <person name="Sharon I."/>
            <person name="Castelle C.J."/>
            <person name="Probst A.J."/>
            <person name="Thomas B.C."/>
            <person name="Singh A."/>
            <person name="Wilkins M.J."/>
            <person name="Karaoz U."/>
            <person name="Brodie E.L."/>
            <person name="Williams K.H."/>
            <person name="Hubbard S.S."/>
            <person name="Banfield J.F."/>
        </authorList>
    </citation>
    <scope>NUCLEOTIDE SEQUENCE [LARGE SCALE GENOMIC DNA]</scope>
    <source>
        <strain evidence="11">RIFCSPLOWO2_12_FULL_64_10</strain>
    </source>
</reference>
<dbReference type="PANTHER" id="PTHR43553">
    <property type="entry name" value="HEAVY METAL TRANSPORTER"/>
    <property type="match status" value="1"/>
</dbReference>
<dbReference type="Pfam" id="PF00005">
    <property type="entry name" value="ABC_tran"/>
    <property type="match status" value="2"/>
</dbReference>
<dbReference type="PROSITE" id="PS50893">
    <property type="entry name" value="ABC_TRANSPORTER_2"/>
    <property type="match status" value="2"/>
</dbReference>
<accession>A0A1F6CY47</accession>
<dbReference type="InterPro" id="IPR050095">
    <property type="entry name" value="ECF_ABC_transporter_ATP-bd"/>
</dbReference>
<dbReference type="GO" id="GO:0042626">
    <property type="term" value="F:ATPase-coupled transmembrane transporter activity"/>
    <property type="evidence" value="ECO:0007669"/>
    <property type="project" value="TreeGrafter"/>
</dbReference>
<name>A0A1F6CY47_HANXR</name>
<proteinExistence type="inferred from homology"/>
<comment type="subcellular location">
    <subcellularLocation>
        <location evidence="1">Cell membrane</location>
    </subcellularLocation>
</comment>
<evidence type="ECO:0000256" key="5">
    <source>
        <dbReference type="ARBA" id="ARBA00022741"/>
    </source>
</evidence>
<dbReference type="InterPro" id="IPR027417">
    <property type="entry name" value="P-loop_NTPase"/>
</dbReference>
<dbReference type="InterPro" id="IPR015856">
    <property type="entry name" value="ABC_transpr_CbiO/EcfA_su"/>
</dbReference>
<evidence type="ECO:0000313" key="10">
    <source>
        <dbReference type="EMBL" id="OGG54037.1"/>
    </source>
</evidence>
<dbReference type="PROSITE" id="PS00211">
    <property type="entry name" value="ABC_TRANSPORTER_1"/>
    <property type="match status" value="2"/>
</dbReference>
<comment type="similarity">
    <text evidence="2">Belongs to the ABC transporter superfamily.</text>
</comment>
<keyword evidence="3" id="KW-0813">Transport</keyword>
<organism evidence="10 11">
    <name type="scientific">Handelsmanbacteria sp. (strain RIFCSPLOWO2_12_FULL_64_10)</name>
    <dbReference type="NCBI Taxonomy" id="1817868"/>
    <lineage>
        <taxon>Bacteria</taxon>
        <taxon>Candidatus Handelsmaniibacteriota</taxon>
    </lineage>
</organism>
<evidence type="ECO:0000256" key="7">
    <source>
        <dbReference type="ARBA" id="ARBA00022967"/>
    </source>
</evidence>
<sequence length="594" mass="64538">MIQLQNVHFSYAGDHPVLRGISLTFRDGERVALMGANGSGKTTLARCLNGLLLPTQGRVLVDGLPTDRPDDLWEIRRRVQMVFQNPDDQLVSVLVEREIAFGLENLGVPPAEMRQRVEEMLRRFHLEGYRNHPPHLLSGGEKQRLAVASALAMRPRHLVLDEPTAMLDPEGRREVMATLDDLARAGDVTIVHITQTPEEAAATHRLIVLDRGLVAMDGPPEQVFGEHRLRDLGLAPPAPARLWVTLGGSGAVPLTPEALAEKIGPHPPPYPLPSPPSDSFRCRSLPVGEGGGTKGLSPVLGEGEVSPFIITEGLEHIYHRGLPTERRAVAGVDMEIGRGTFTALIGASGSGKTTFVQHLNALLRPTRGRVLIDGEDTGRRGVDLRRIRQRVGLIFQFAEFQVFEETVDADVAFGPRNLNWDEARVSEGVRRALGQVGLDPAPFGPRSPLTLSGGERRRVAIAGVLAMQPEALILDEPAAGLDPRGAAQMEGLLAGLHADGRTLLLVAHDMDLVARLAQRVIVMHQGRIALDGPPRQVFQRSQELLSLGLDLPDAVRIADALRAQGWSISPDTMTLEEIGTEIKTKGWTGKGQMP</sequence>
<dbReference type="Gene3D" id="3.40.50.300">
    <property type="entry name" value="P-loop containing nucleotide triphosphate hydrolases"/>
    <property type="match status" value="2"/>
</dbReference>
<gene>
    <name evidence="10" type="ORF">A3F84_06275</name>
</gene>
<dbReference type="SUPFAM" id="SSF52540">
    <property type="entry name" value="P-loop containing nucleoside triphosphate hydrolases"/>
    <property type="match status" value="2"/>
</dbReference>
<evidence type="ECO:0000256" key="3">
    <source>
        <dbReference type="ARBA" id="ARBA00022448"/>
    </source>
</evidence>
<dbReference type="GO" id="GO:0016887">
    <property type="term" value="F:ATP hydrolysis activity"/>
    <property type="evidence" value="ECO:0007669"/>
    <property type="project" value="InterPro"/>
</dbReference>
<feature type="domain" description="ABC transporter" evidence="9">
    <location>
        <begin position="312"/>
        <end position="550"/>
    </location>
</feature>
<dbReference type="CDD" id="cd03225">
    <property type="entry name" value="ABC_cobalt_CbiO_domain1"/>
    <property type="match status" value="2"/>
</dbReference>
<dbReference type="InterPro" id="IPR003593">
    <property type="entry name" value="AAA+_ATPase"/>
</dbReference>
<keyword evidence="8" id="KW-0472">Membrane</keyword>
<evidence type="ECO:0000256" key="4">
    <source>
        <dbReference type="ARBA" id="ARBA00022475"/>
    </source>
</evidence>
<keyword evidence="5" id="KW-0547">Nucleotide-binding</keyword>
<evidence type="ECO:0000259" key="9">
    <source>
        <dbReference type="PROSITE" id="PS50893"/>
    </source>
</evidence>
<keyword evidence="6" id="KW-0067">ATP-binding</keyword>
<dbReference type="InterPro" id="IPR003439">
    <property type="entry name" value="ABC_transporter-like_ATP-bd"/>
</dbReference>
<dbReference type="InterPro" id="IPR017871">
    <property type="entry name" value="ABC_transporter-like_CS"/>
</dbReference>
<protein>
    <recommendedName>
        <fullName evidence="9">ABC transporter domain-containing protein</fullName>
    </recommendedName>
</protein>
<keyword evidence="7" id="KW-1278">Translocase</keyword>
<keyword evidence="4" id="KW-1003">Cell membrane</keyword>
<feature type="domain" description="ABC transporter" evidence="9">
    <location>
        <begin position="2"/>
        <end position="236"/>
    </location>
</feature>
<comment type="caution">
    <text evidence="10">The sequence shown here is derived from an EMBL/GenBank/DDBJ whole genome shotgun (WGS) entry which is preliminary data.</text>
</comment>
<evidence type="ECO:0000256" key="8">
    <source>
        <dbReference type="ARBA" id="ARBA00023136"/>
    </source>
</evidence>
<dbReference type="NCBIfam" id="NF010167">
    <property type="entry name" value="PRK13648.1"/>
    <property type="match status" value="2"/>
</dbReference>
<evidence type="ECO:0000313" key="11">
    <source>
        <dbReference type="Proteomes" id="UP000178606"/>
    </source>
</evidence>
<dbReference type="GO" id="GO:0005524">
    <property type="term" value="F:ATP binding"/>
    <property type="evidence" value="ECO:0007669"/>
    <property type="project" value="UniProtKB-KW"/>
</dbReference>
<evidence type="ECO:0000256" key="1">
    <source>
        <dbReference type="ARBA" id="ARBA00004236"/>
    </source>
</evidence>
<evidence type="ECO:0000256" key="2">
    <source>
        <dbReference type="ARBA" id="ARBA00005417"/>
    </source>
</evidence>
<dbReference type="FunFam" id="3.40.50.300:FF:000224">
    <property type="entry name" value="Energy-coupling factor transporter ATP-binding protein EcfA"/>
    <property type="match status" value="2"/>
</dbReference>